<evidence type="ECO:0000259" key="1">
    <source>
        <dbReference type="Pfam" id="PF00646"/>
    </source>
</evidence>
<proteinExistence type="predicted"/>
<dbReference type="InterPro" id="IPR036047">
    <property type="entry name" value="F-box-like_dom_sf"/>
</dbReference>
<organism evidence="2 3">
    <name type="scientific">Daucus carota subsp. sativus</name>
    <name type="common">Carrot</name>
    <dbReference type="NCBI Taxonomy" id="79200"/>
    <lineage>
        <taxon>Eukaryota</taxon>
        <taxon>Viridiplantae</taxon>
        <taxon>Streptophyta</taxon>
        <taxon>Embryophyta</taxon>
        <taxon>Tracheophyta</taxon>
        <taxon>Spermatophyta</taxon>
        <taxon>Magnoliopsida</taxon>
        <taxon>eudicotyledons</taxon>
        <taxon>Gunneridae</taxon>
        <taxon>Pentapetalae</taxon>
        <taxon>asterids</taxon>
        <taxon>campanulids</taxon>
        <taxon>Apiales</taxon>
        <taxon>Apiaceae</taxon>
        <taxon>Apioideae</taxon>
        <taxon>Scandiceae</taxon>
        <taxon>Daucinae</taxon>
        <taxon>Daucus</taxon>
        <taxon>Daucus sect. Daucus</taxon>
    </lineage>
</organism>
<dbReference type="InterPro" id="IPR032675">
    <property type="entry name" value="LRR_dom_sf"/>
</dbReference>
<reference evidence="2" key="2">
    <citation type="submission" date="2022-03" db="EMBL/GenBank/DDBJ databases">
        <title>Draft title - Genomic analysis of global carrot germplasm unveils the trajectory of domestication and the origin of high carotenoid orange carrot.</title>
        <authorList>
            <person name="Iorizzo M."/>
            <person name="Ellison S."/>
            <person name="Senalik D."/>
            <person name="Macko-Podgorni A."/>
            <person name="Grzebelus D."/>
            <person name="Bostan H."/>
            <person name="Rolling W."/>
            <person name="Curaba J."/>
            <person name="Simon P."/>
        </authorList>
    </citation>
    <scope>NUCLEOTIDE SEQUENCE</scope>
    <source>
        <tissue evidence="2">Leaf</tissue>
    </source>
</reference>
<dbReference type="Pfam" id="PF00646">
    <property type="entry name" value="F-box"/>
    <property type="match status" value="1"/>
</dbReference>
<evidence type="ECO:0000313" key="2">
    <source>
        <dbReference type="EMBL" id="WOG89959.1"/>
    </source>
</evidence>
<accession>A0AAF0WHW3</accession>
<gene>
    <name evidence="2" type="ORF">DCAR_0209200</name>
</gene>
<protein>
    <recommendedName>
        <fullName evidence="1">F-box domain-containing protein</fullName>
    </recommendedName>
</protein>
<sequence>MGDGRRLPKKKRIRGGAKYMTMNDGCVRNSAEMVVDRWLDLPSGPLGQIFSKLNPIDVILVIPLVCKYWGQIFLKELFFLQEDGKCLDFSPLVKEPFYSYFCQSGDENVRAKRLMTLIVGLLHAFTFGSENDSHNSAARPASITDINICAALPFHDRHLVYIAERCPELTDIQLPCMKNITGKGMSRAMRCWSCMDRMMCGPFNNLHLPRIIQEIGVNYDKDEDAVKPDFMIWNVQEGRRTRWGLEIYRDMLEPKTSKGFADVIWKLHK</sequence>
<dbReference type="AlphaFoldDB" id="A0AAF0WHW3"/>
<keyword evidence="3" id="KW-1185">Reference proteome</keyword>
<feature type="domain" description="F-box" evidence="1">
    <location>
        <begin position="38"/>
        <end position="78"/>
    </location>
</feature>
<evidence type="ECO:0000313" key="3">
    <source>
        <dbReference type="Proteomes" id="UP000077755"/>
    </source>
</evidence>
<name>A0AAF0WHW3_DAUCS</name>
<dbReference type="EMBL" id="CP093344">
    <property type="protein sequence ID" value="WOG89959.1"/>
    <property type="molecule type" value="Genomic_DNA"/>
</dbReference>
<dbReference type="InterPro" id="IPR001810">
    <property type="entry name" value="F-box_dom"/>
</dbReference>
<dbReference type="Gene3D" id="3.80.10.10">
    <property type="entry name" value="Ribonuclease Inhibitor"/>
    <property type="match status" value="1"/>
</dbReference>
<dbReference type="Proteomes" id="UP000077755">
    <property type="component" value="Chromosome 2"/>
</dbReference>
<reference evidence="2" key="1">
    <citation type="journal article" date="2016" name="Nat. Genet.">
        <title>A high-quality carrot genome assembly provides new insights into carotenoid accumulation and asterid genome evolution.</title>
        <authorList>
            <person name="Iorizzo M."/>
            <person name="Ellison S."/>
            <person name="Senalik D."/>
            <person name="Zeng P."/>
            <person name="Satapoomin P."/>
            <person name="Huang J."/>
            <person name="Bowman M."/>
            <person name="Iovene M."/>
            <person name="Sanseverino W."/>
            <person name="Cavagnaro P."/>
            <person name="Yildiz M."/>
            <person name="Macko-Podgorni A."/>
            <person name="Moranska E."/>
            <person name="Grzebelus E."/>
            <person name="Grzebelus D."/>
            <person name="Ashrafi H."/>
            <person name="Zheng Z."/>
            <person name="Cheng S."/>
            <person name="Spooner D."/>
            <person name="Van Deynze A."/>
            <person name="Simon P."/>
        </authorList>
    </citation>
    <scope>NUCLEOTIDE SEQUENCE</scope>
    <source>
        <tissue evidence="2">Leaf</tissue>
    </source>
</reference>
<dbReference type="SUPFAM" id="SSF81383">
    <property type="entry name" value="F-box domain"/>
    <property type="match status" value="1"/>
</dbReference>